<feature type="domain" description="UBA" evidence="2">
    <location>
        <begin position="1"/>
        <end position="39"/>
    </location>
</feature>
<dbReference type="InterPro" id="IPR009060">
    <property type="entry name" value="UBA-like_sf"/>
</dbReference>
<reference evidence="3" key="1">
    <citation type="submission" date="2020-07" db="EMBL/GenBank/DDBJ databases">
        <title>Ethylene signaling mediates host invasion by parasitic plants.</title>
        <authorList>
            <person name="Yoshida S."/>
        </authorList>
    </citation>
    <scope>NUCLEOTIDE SEQUENCE</scope>
    <source>
        <strain evidence="3">Okayama</strain>
    </source>
</reference>
<protein>
    <recommendedName>
        <fullName evidence="2">UBA domain-containing protein</fullName>
    </recommendedName>
</protein>
<evidence type="ECO:0000256" key="1">
    <source>
        <dbReference type="SAM" id="MobiDB-lite"/>
    </source>
</evidence>
<accession>A0A830CR91</accession>
<evidence type="ECO:0000313" key="3">
    <source>
        <dbReference type="EMBL" id="GFP98383.1"/>
    </source>
</evidence>
<sequence length="81" mass="8989">METEIKQLVNMGFAADLTAQALTADGGDLHKATDWLLNGDNHPPPNSSPPIVQPKINQFFNLHPIRDQNPPKTNEETEDDK</sequence>
<dbReference type="Pfam" id="PF22562">
    <property type="entry name" value="UBA_7"/>
    <property type="match status" value="1"/>
</dbReference>
<gene>
    <name evidence="3" type="ORF">PHJA_001982200</name>
</gene>
<dbReference type="EMBL" id="BMAC01000525">
    <property type="protein sequence ID" value="GFP98383.1"/>
    <property type="molecule type" value="Genomic_DNA"/>
</dbReference>
<comment type="caution">
    <text evidence="3">The sequence shown here is derived from an EMBL/GenBank/DDBJ whole genome shotgun (WGS) entry which is preliminary data.</text>
</comment>
<dbReference type="PROSITE" id="PS50030">
    <property type="entry name" value="UBA"/>
    <property type="match status" value="1"/>
</dbReference>
<name>A0A830CR91_9LAMI</name>
<evidence type="ECO:0000259" key="2">
    <source>
        <dbReference type="PROSITE" id="PS50030"/>
    </source>
</evidence>
<dbReference type="Gene3D" id="1.10.8.10">
    <property type="entry name" value="DNA helicase RuvA subunit, C-terminal domain"/>
    <property type="match status" value="1"/>
</dbReference>
<keyword evidence="4" id="KW-1185">Reference proteome</keyword>
<dbReference type="SUPFAM" id="SSF46934">
    <property type="entry name" value="UBA-like"/>
    <property type="match status" value="1"/>
</dbReference>
<feature type="compositionally biased region" description="Pro residues" evidence="1">
    <location>
        <begin position="42"/>
        <end position="52"/>
    </location>
</feature>
<feature type="region of interest" description="Disordered" evidence="1">
    <location>
        <begin position="35"/>
        <end position="54"/>
    </location>
</feature>
<organism evidence="3 4">
    <name type="scientific">Phtheirospermum japonicum</name>
    <dbReference type="NCBI Taxonomy" id="374723"/>
    <lineage>
        <taxon>Eukaryota</taxon>
        <taxon>Viridiplantae</taxon>
        <taxon>Streptophyta</taxon>
        <taxon>Embryophyta</taxon>
        <taxon>Tracheophyta</taxon>
        <taxon>Spermatophyta</taxon>
        <taxon>Magnoliopsida</taxon>
        <taxon>eudicotyledons</taxon>
        <taxon>Gunneridae</taxon>
        <taxon>Pentapetalae</taxon>
        <taxon>asterids</taxon>
        <taxon>lamiids</taxon>
        <taxon>Lamiales</taxon>
        <taxon>Orobanchaceae</taxon>
        <taxon>Orobanchaceae incertae sedis</taxon>
        <taxon>Phtheirospermum</taxon>
    </lineage>
</organism>
<feature type="region of interest" description="Disordered" evidence="1">
    <location>
        <begin position="62"/>
        <end position="81"/>
    </location>
</feature>
<dbReference type="Proteomes" id="UP000653305">
    <property type="component" value="Unassembled WGS sequence"/>
</dbReference>
<dbReference type="InterPro" id="IPR015940">
    <property type="entry name" value="UBA"/>
</dbReference>
<proteinExistence type="predicted"/>
<dbReference type="AlphaFoldDB" id="A0A830CR91"/>
<dbReference type="SMART" id="SM00165">
    <property type="entry name" value="UBA"/>
    <property type="match status" value="1"/>
</dbReference>
<evidence type="ECO:0000313" key="4">
    <source>
        <dbReference type="Proteomes" id="UP000653305"/>
    </source>
</evidence>